<organism evidence="3 4">
    <name type="scientific">Acidiphilium cryptum (strain JF-5)</name>
    <dbReference type="NCBI Taxonomy" id="349163"/>
    <lineage>
        <taxon>Bacteria</taxon>
        <taxon>Pseudomonadati</taxon>
        <taxon>Pseudomonadota</taxon>
        <taxon>Alphaproteobacteria</taxon>
        <taxon>Acetobacterales</taxon>
        <taxon>Acidocellaceae</taxon>
        <taxon>Acidiphilium</taxon>
    </lineage>
</organism>
<evidence type="ECO:0000313" key="4">
    <source>
        <dbReference type="Proteomes" id="UP000000245"/>
    </source>
</evidence>
<proteinExistence type="predicted"/>
<gene>
    <name evidence="3" type="ordered locus">Acry_2458</name>
</gene>
<keyword evidence="4" id="KW-1185">Reference proteome</keyword>
<feature type="transmembrane region" description="Helical" evidence="1">
    <location>
        <begin position="47"/>
        <end position="69"/>
    </location>
</feature>
<keyword evidence="1" id="KW-0812">Transmembrane</keyword>
<evidence type="ECO:0000256" key="1">
    <source>
        <dbReference type="SAM" id="Phobius"/>
    </source>
</evidence>
<evidence type="ECO:0000313" key="3">
    <source>
        <dbReference type="EMBL" id="ABQ31650.1"/>
    </source>
</evidence>
<keyword evidence="1" id="KW-0472">Membrane</keyword>
<sequence length="242" mass="26907">MSLTTNYIETGRVRHRGDFAGRQSVRAKALREGSIVAQFTVLLQQDPILACILGLAGTITLNVASNFVYDLTKRVIGRNLGREQEPDTELVKELIRQRGGDVEALVAAAENSIRQSHSVIGRGATTINIYGGSQIINIYNASTRDYVMQNLEDTDIHVKDFSVAAFNANSGYGSVFDFDLGRTIPISMSKEVLVKVRSVFAWGLSEYANGTGERISVHFWRVLSMDRTPKRYVVVDADRFER</sequence>
<keyword evidence="1" id="KW-1133">Transmembrane helix</keyword>
<evidence type="ECO:0000259" key="2">
    <source>
        <dbReference type="Pfam" id="PF25678"/>
    </source>
</evidence>
<dbReference type="Proteomes" id="UP000000245">
    <property type="component" value="Chromosome"/>
</dbReference>
<feature type="domain" description="DUF7946" evidence="2">
    <location>
        <begin position="2"/>
        <end position="147"/>
    </location>
</feature>
<dbReference type="eggNOG" id="ENOG5033DFQ">
    <property type="taxonomic scope" value="Bacteria"/>
</dbReference>
<dbReference type="KEGG" id="acr:Acry_2458"/>
<reference evidence="3 4" key="1">
    <citation type="submission" date="2007-05" db="EMBL/GenBank/DDBJ databases">
        <title>Complete sequence of chromosome of Acidiphilium cryptum JF-5.</title>
        <authorList>
            <consortium name="US DOE Joint Genome Institute"/>
            <person name="Copeland A."/>
            <person name="Lucas S."/>
            <person name="Lapidus A."/>
            <person name="Barry K."/>
            <person name="Detter J.C."/>
            <person name="Glavina del Rio T."/>
            <person name="Hammon N."/>
            <person name="Israni S."/>
            <person name="Dalin E."/>
            <person name="Tice H."/>
            <person name="Pitluck S."/>
            <person name="Sims D."/>
            <person name="Brettin T."/>
            <person name="Bruce D."/>
            <person name="Han C."/>
            <person name="Schmutz J."/>
            <person name="Larimer F."/>
            <person name="Land M."/>
            <person name="Hauser L."/>
            <person name="Kyrpides N."/>
            <person name="Kim E."/>
            <person name="Magnuson T."/>
            <person name="Richardson P."/>
        </authorList>
    </citation>
    <scope>NUCLEOTIDE SEQUENCE [LARGE SCALE GENOMIC DNA]</scope>
    <source>
        <strain evidence="3 4">JF-5</strain>
    </source>
</reference>
<dbReference type="HOGENOM" id="CLU_1014483_0_0_5"/>
<dbReference type="InterPro" id="IPR057706">
    <property type="entry name" value="DUF7946"/>
</dbReference>
<name>A5G1B8_ACICJ</name>
<protein>
    <recommendedName>
        <fullName evidence="2">DUF7946 domain-containing protein</fullName>
    </recommendedName>
</protein>
<accession>A5G1B8</accession>
<dbReference type="EMBL" id="CP000697">
    <property type="protein sequence ID" value="ABQ31650.1"/>
    <property type="molecule type" value="Genomic_DNA"/>
</dbReference>
<dbReference type="AlphaFoldDB" id="A5G1B8"/>
<dbReference type="Pfam" id="PF25678">
    <property type="entry name" value="DUF7946"/>
    <property type="match status" value="1"/>
</dbReference>